<protein>
    <recommendedName>
        <fullName evidence="1">Cupin type-2 domain-containing protein</fullName>
    </recommendedName>
</protein>
<sequence>MASTALVTLVNPGLTLLDQAINAAKSTMKTATAMKNLFESILEDLDNEVFEDIVSSESVKVERIVSKGHRSPASGWYDQERHEWVVVLKGKAVLAFEYEEDLVLRPGDHVDIPAHKKHRVKWTDPNQETIWLAVHYR</sequence>
<dbReference type="CDD" id="cd06981">
    <property type="entry name" value="cupin_reut_a1446"/>
    <property type="match status" value="1"/>
</dbReference>
<dbReference type="InterPro" id="IPR013096">
    <property type="entry name" value="Cupin_2"/>
</dbReference>
<dbReference type="RefSeq" id="WP_229803195.1">
    <property type="nucleotide sequence ID" value="NZ_BMXS01000002.1"/>
</dbReference>
<dbReference type="Pfam" id="PF07883">
    <property type="entry name" value="Cupin_2"/>
    <property type="match status" value="1"/>
</dbReference>
<proteinExistence type="predicted"/>
<dbReference type="InterPro" id="IPR014710">
    <property type="entry name" value="RmlC-like_jellyroll"/>
</dbReference>
<dbReference type="SUPFAM" id="SSF51182">
    <property type="entry name" value="RmlC-like cupins"/>
    <property type="match status" value="1"/>
</dbReference>
<reference evidence="3" key="1">
    <citation type="journal article" date="2019" name="Int. J. Syst. Evol. Microbiol.">
        <title>The Global Catalogue of Microorganisms (GCM) 10K type strain sequencing project: providing services to taxonomists for standard genome sequencing and annotation.</title>
        <authorList>
            <consortium name="The Broad Institute Genomics Platform"/>
            <consortium name="The Broad Institute Genome Sequencing Center for Infectious Disease"/>
            <person name="Wu L."/>
            <person name="Ma J."/>
        </authorList>
    </citation>
    <scope>NUCLEOTIDE SEQUENCE [LARGE SCALE GENOMIC DNA]</scope>
    <source>
        <strain evidence="3">KCTC 22228</strain>
    </source>
</reference>
<gene>
    <name evidence="2" type="ORF">GCM10007160_05000</name>
</gene>
<evidence type="ECO:0000259" key="1">
    <source>
        <dbReference type="Pfam" id="PF07883"/>
    </source>
</evidence>
<evidence type="ECO:0000313" key="3">
    <source>
        <dbReference type="Proteomes" id="UP000653056"/>
    </source>
</evidence>
<dbReference type="EMBL" id="BMXS01000002">
    <property type="protein sequence ID" value="GGX80799.1"/>
    <property type="molecule type" value="Genomic_DNA"/>
</dbReference>
<dbReference type="Proteomes" id="UP000653056">
    <property type="component" value="Unassembled WGS sequence"/>
</dbReference>
<comment type="caution">
    <text evidence="2">The sequence shown here is derived from an EMBL/GenBank/DDBJ whole genome shotgun (WGS) entry which is preliminary data.</text>
</comment>
<accession>A0ABQ2YFQ4</accession>
<keyword evidence="3" id="KW-1185">Reference proteome</keyword>
<name>A0ABQ2YFQ4_9GAMM</name>
<organism evidence="2 3">
    <name type="scientific">Litchfieldella qijiaojingensis</name>
    <dbReference type="NCBI Taxonomy" id="980347"/>
    <lineage>
        <taxon>Bacteria</taxon>
        <taxon>Pseudomonadati</taxon>
        <taxon>Pseudomonadota</taxon>
        <taxon>Gammaproteobacteria</taxon>
        <taxon>Oceanospirillales</taxon>
        <taxon>Halomonadaceae</taxon>
        <taxon>Litchfieldella</taxon>
    </lineage>
</organism>
<evidence type="ECO:0000313" key="2">
    <source>
        <dbReference type="EMBL" id="GGX80799.1"/>
    </source>
</evidence>
<dbReference type="InterPro" id="IPR011051">
    <property type="entry name" value="RmlC_Cupin_sf"/>
</dbReference>
<dbReference type="Gene3D" id="2.60.120.10">
    <property type="entry name" value="Jelly Rolls"/>
    <property type="match status" value="1"/>
</dbReference>
<feature type="domain" description="Cupin type-2" evidence="1">
    <location>
        <begin position="76"/>
        <end position="134"/>
    </location>
</feature>